<evidence type="ECO:0000313" key="5">
    <source>
        <dbReference type="EMBL" id="RUT28117.1"/>
    </source>
</evidence>
<evidence type="ECO:0000256" key="1">
    <source>
        <dbReference type="ARBA" id="ARBA00022705"/>
    </source>
</evidence>
<keyword evidence="1" id="KW-0235">DNA replication</keyword>
<dbReference type="PROSITE" id="PS50076">
    <property type="entry name" value="DNAJ_2"/>
    <property type="match status" value="1"/>
</dbReference>
<evidence type="ECO:0000313" key="6">
    <source>
        <dbReference type="Proteomes" id="UP000272464"/>
    </source>
</evidence>
<dbReference type="OrthoDB" id="1738492at2"/>
<proteinExistence type="predicted"/>
<feature type="transmembrane region" description="Helical" evidence="3">
    <location>
        <begin position="95"/>
        <end position="115"/>
    </location>
</feature>
<gene>
    <name evidence="5" type="ORF">EJP77_18050</name>
</gene>
<reference evidence="5 6" key="1">
    <citation type="submission" date="2018-12" db="EMBL/GenBank/DDBJ databases">
        <authorList>
            <person name="Sun L."/>
            <person name="Chen Z."/>
        </authorList>
    </citation>
    <scope>NUCLEOTIDE SEQUENCE [LARGE SCALE GENOMIC DNA]</scope>
    <source>
        <strain evidence="5 6">3-5-3</strain>
    </source>
</reference>
<dbReference type="AlphaFoldDB" id="A0A3S1B3H4"/>
<keyword evidence="2" id="KW-0346">Stress response</keyword>
<keyword evidence="3" id="KW-0472">Membrane</keyword>
<dbReference type="InterPro" id="IPR001623">
    <property type="entry name" value="DnaJ_domain"/>
</dbReference>
<evidence type="ECO:0000256" key="2">
    <source>
        <dbReference type="ARBA" id="ARBA00023016"/>
    </source>
</evidence>
<feature type="domain" description="J" evidence="4">
    <location>
        <begin position="11"/>
        <end position="69"/>
    </location>
</feature>
<evidence type="ECO:0000256" key="3">
    <source>
        <dbReference type="SAM" id="Phobius"/>
    </source>
</evidence>
<dbReference type="GO" id="GO:0006260">
    <property type="term" value="P:DNA replication"/>
    <property type="evidence" value="ECO:0007669"/>
    <property type="project" value="UniProtKB-KW"/>
</dbReference>
<organism evidence="5 6">
    <name type="scientific">Paenibacillus zeisoli</name>
    <dbReference type="NCBI Taxonomy" id="2496267"/>
    <lineage>
        <taxon>Bacteria</taxon>
        <taxon>Bacillati</taxon>
        <taxon>Bacillota</taxon>
        <taxon>Bacilli</taxon>
        <taxon>Bacillales</taxon>
        <taxon>Paenibacillaceae</taxon>
        <taxon>Paenibacillus</taxon>
    </lineage>
</organism>
<name>A0A3S1B3H4_9BACL</name>
<dbReference type="Proteomes" id="UP000272464">
    <property type="component" value="Unassembled WGS sequence"/>
</dbReference>
<dbReference type="EMBL" id="RZNX01000011">
    <property type="protein sequence ID" value="RUT28117.1"/>
    <property type="molecule type" value="Genomic_DNA"/>
</dbReference>
<dbReference type="RefSeq" id="WP_127200661.1">
    <property type="nucleotide sequence ID" value="NZ_RZNX01000011.1"/>
</dbReference>
<comment type="caution">
    <text evidence="5">The sequence shown here is derived from an EMBL/GenBank/DDBJ whole genome shotgun (WGS) entry which is preliminary data.</text>
</comment>
<sequence length="296" mass="33600">MDMENDSDLKHSYRVLDLPDTASREEVEKRFDILVRQYRSKPSEQFEPIAKAYRNITGTQDRQKFEELSRQKYAKYKGFAGPAEKIDDFFRLYKARVFVGLIALIVVIVGINAYLNHRAEQERLAKLPPIDLSVMILGDFSPLGGQEGTAAIEESLKAPFPEWKRVTALLSYLPNQELGQTSMALQQKALLQLSTETPDLFIMDKASYAWIAKSSALMNLDQEAKSRLNPWLKESQVLKAKQEDSPVEHIYGIDVSVTPLAAKLQFTHTDVILGIRDGAAHKEQAIHFIEQYLKGK</sequence>
<keyword evidence="3" id="KW-0812">Transmembrane</keyword>
<protein>
    <submittedName>
        <fullName evidence="5">Molecular chaperone DnaJ</fullName>
    </submittedName>
</protein>
<dbReference type="InterPro" id="IPR036869">
    <property type="entry name" value="J_dom_sf"/>
</dbReference>
<dbReference type="SUPFAM" id="SSF46565">
    <property type="entry name" value="Chaperone J-domain"/>
    <property type="match status" value="1"/>
</dbReference>
<evidence type="ECO:0000259" key="4">
    <source>
        <dbReference type="PROSITE" id="PS50076"/>
    </source>
</evidence>
<keyword evidence="6" id="KW-1185">Reference proteome</keyword>
<keyword evidence="3" id="KW-1133">Transmembrane helix</keyword>
<accession>A0A3S1B3H4</accession>